<comment type="subcellular location">
    <subcellularLocation>
        <location evidence="1">Nucleus</location>
    </subcellularLocation>
</comment>
<dbReference type="PROSITE" id="PS50863">
    <property type="entry name" value="B3"/>
    <property type="match status" value="1"/>
</dbReference>
<keyword evidence="5" id="KW-0539">Nucleus</keyword>
<keyword evidence="7" id="KW-1133">Transmembrane helix</keyword>
<dbReference type="CDD" id="cd10017">
    <property type="entry name" value="B3_DNA"/>
    <property type="match status" value="1"/>
</dbReference>
<dbReference type="Pfam" id="PF04749">
    <property type="entry name" value="PLAC8"/>
    <property type="match status" value="1"/>
</dbReference>
<evidence type="ECO:0000256" key="1">
    <source>
        <dbReference type="ARBA" id="ARBA00004123"/>
    </source>
</evidence>
<evidence type="ECO:0000256" key="7">
    <source>
        <dbReference type="SAM" id="Phobius"/>
    </source>
</evidence>
<reference evidence="9" key="1">
    <citation type="journal article" date="2016" name="Nat. Genet.">
        <title>A high-quality carrot genome assembly provides new insights into carotenoid accumulation and asterid genome evolution.</title>
        <authorList>
            <person name="Iorizzo M."/>
            <person name="Ellison S."/>
            <person name="Senalik D."/>
            <person name="Zeng P."/>
            <person name="Satapoomin P."/>
            <person name="Huang J."/>
            <person name="Bowman M."/>
            <person name="Iovene M."/>
            <person name="Sanseverino W."/>
            <person name="Cavagnaro P."/>
            <person name="Yildiz M."/>
            <person name="Macko-Podgorni A."/>
            <person name="Moranska E."/>
            <person name="Grzebelus E."/>
            <person name="Grzebelus D."/>
            <person name="Ashrafi H."/>
            <person name="Zheng Z."/>
            <person name="Cheng S."/>
            <person name="Spooner D."/>
            <person name="Van Deynze A."/>
            <person name="Simon P."/>
        </authorList>
    </citation>
    <scope>NUCLEOTIDE SEQUENCE [LARGE SCALE GENOMIC DNA]</scope>
    <source>
        <tissue evidence="9">Leaf</tissue>
    </source>
</reference>
<dbReference type="GO" id="GO:0005634">
    <property type="term" value="C:nucleus"/>
    <property type="evidence" value="ECO:0007669"/>
    <property type="project" value="UniProtKB-SubCell"/>
</dbReference>
<comment type="caution">
    <text evidence="9">The sequence shown here is derived from an EMBL/GenBank/DDBJ whole genome shotgun (WGS) entry which is preliminary data.</text>
</comment>
<dbReference type="InterPro" id="IPR003340">
    <property type="entry name" value="B3_DNA-bd"/>
</dbReference>
<feature type="coiled-coil region" evidence="6">
    <location>
        <begin position="464"/>
        <end position="505"/>
    </location>
</feature>
<evidence type="ECO:0000256" key="6">
    <source>
        <dbReference type="SAM" id="Coils"/>
    </source>
</evidence>
<evidence type="ECO:0000256" key="3">
    <source>
        <dbReference type="ARBA" id="ARBA00023125"/>
    </source>
</evidence>
<keyword evidence="7" id="KW-0472">Membrane</keyword>
<sequence length="694" mass="77468">MKLKVVSRGVVSVSLPLPNPGPDNTNVTNNDNNNIGCDEEFIKKEAPDNEQGLVLALFTPDLDKSLPSSSTTPPCQGKAIVKSRDLNDLRLTLPAKRKTKPSSKSKLALSDMPIRIVREKATPPQFKSATVIRAEEMQAGLGSEFPSFVKLLVRSHVSSCFWMGLPMPFCKFHLPNRDVVLILEDENGDRAELKYIAEKTGLSAGWRKFAVGHKLLEGDVLLFHLVEPLKFKVYVVRQNELTDVDGALSLLNLDVKTKQPQPEGGSFSRLKTLLIRKRKRPSASALIQKKNKKMLVSRSVRDLGQLREQSGNDSEEFGSEVLEGSKLSKTLVPFKDVKSFEDFHIVVNDLCIDSELPEHIRLKYYELCCKKNAFLHSRFLPGLYSKLAAGIIGETVNIADAIKSCKLTTSWDEFAVWEKSLKSFELLGMKVGFIRHRMHTLRGLAFETQGASDFKNYLGAISKRIHAEDEIRNLEAKLVELKAACENYDADIEMLRSKAEKHESEFQEESITAKDMHPPNDYTKYAAPGYPSAPMSIPPAQLYPSFGVHVPTPTPNTLGKWSTNLCHCFDDPVNCLVTCICPCVTFGQIAEIITQGETSCLASGGIYGVLLGVTGFACLYSCFYRSRMRGQYELEEAPCEDCVLHLCCETCALCQEYRELKNRGFDMGIGWEANMNRQQGRATTVAPFQGTMRR</sequence>
<dbReference type="GO" id="GO:0003677">
    <property type="term" value="F:DNA binding"/>
    <property type="evidence" value="ECO:0007669"/>
    <property type="project" value="UniProtKB-KW"/>
</dbReference>
<evidence type="ECO:0000256" key="2">
    <source>
        <dbReference type="ARBA" id="ARBA00023015"/>
    </source>
</evidence>
<organism evidence="9">
    <name type="scientific">Daucus carota subsp. sativus</name>
    <name type="common">Carrot</name>
    <dbReference type="NCBI Taxonomy" id="79200"/>
    <lineage>
        <taxon>Eukaryota</taxon>
        <taxon>Viridiplantae</taxon>
        <taxon>Streptophyta</taxon>
        <taxon>Embryophyta</taxon>
        <taxon>Tracheophyta</taxon>
        <taxon>Spermatophyta</taxon>
        <taxon>Magnoliopsida</taxon>
        <taxon>eudicotyledons</taxon>
        <taxon>Gunneridae</taxon>
        <taxon>Pentapetalae</taxon>
        <taxon>asterids</taxon>
        <taxon>campanulids</taxon>
        <taxon>Apiales</taxon>
        <taxon>Apiaceae</taxon>
        <taxon>Apioideae</taxon>
        <taxon>Scandiceae</taxon>
        <taxon>Daucinae</taxon>
        <taxon>Daucus</taxon>
        <taxon>Daucus sect. Daucus</taxon>
    </lineage>
</organism>
<dbReference type="PANTHER" id="PTHR15907">
    <property type="entry name" value="DUF614 FAMILY PROTEIN-RELATED"/>
    <property type="match status" value="1"/>
</dbReference>
<proteinExistence type="predicted"/>
<dbReference type="SMART" id="SM01019">
    <property type="entry name" value="B3"/>
    <property type="match status" value="1"/>
</dbReference>
<name>A0A164UB47_DAUCS</name>
<dbReference type="Gene3D" id="2.40.330.10">
    <property type="entry name" value="DNA-binding pseudobarrel domain"/>
    <property type="match status" value="1"/>
</dbReference>
<dbReference type="EMBL" id="LNRQ01000007">
    <property type="protein sequence ID" value="KZM88654.1"/>
    <property type="molecule type" value="Genomic_DNA"/>
</dbReference>
<keyword evidence="6" id="KW-0175">Coiled coil</keyword>
<dbReference type="SUPFAM" id="SSF101936">
    <property type="entry name" value="DNA-binding pseudobarrel domain"/>
    <property type="match status" value="1"/>
</dbReference>
<dbReference type="NCBIfam" id="TIGR01571">
    <property type="entry name" value="A_thal_Cys_rich"/>
    <property type="match status" value="1"/>
</dbReference>
<accession>A0A164UB47</accession>
<evidence type="ECO:0000313" key="9">
    <source>
        <dbReference type="EMBL" id="KZM88654.1"/>
    </source>
</evidence>
<evidence type="ECO:0000256" key="5">
    <source>
        <dbReference type="ARBA" id="ARBA00023242"/>
    </source>
</evidence>
<protein>
    <recommendedName>
        <fullName evidence="8">TF-B3 domain-containing protein</fullName>
    </recommendedName>
</protein>
<dbReference type="InterPro" id="IPR015300">
    <property type="entry name" value="DNA-bd_pseudobarrel_sf"/>
</dbReference>
<keyword evidence="2" id="KW-0805">Transcription regulation</keyword>
<feature type="domain" description="TF-B3" evidence="8">
    <location>
        <begin position="148"/>
        <end position="239"/>
    </location>
</feature>
<dbReference type="AlphaFoldDB" id="A0A164UB47"/>
<keyword evidence="4" id="KW-0804">Transcription</keyword>
<keyword evidence="3" id="KW-0238">DNA-binding</keyword>
<dbReference type="InterPro" id="IPR006461">
    <property type="entry name" value="PLAC_motif_containing"/>
</dbReference>
<keyword evidence="7" id="KW-0812">Transmembrane</keyword>
<feature type="transmembrane region" description="Helical" evidence="7">
    <location>
        <begin position="604"/>
        <end position="623"/>
    </location>
</feature>
<dbReference type="Pfam" id="PF02362">
    <property type="entry name" value="B3"/>
    <property type="match status" value="1"/>
</dbReference>
<evidence type="ECO:0000256" key="4">
    <source>
        <dbReference type="ARBA" id="ARBA00023163"/>
    </source>
</evidence>
<gene>
    <name evidence="9" type="ORF">DCAR_025729</name>
</gene>
<dbReference type="Gramene" id="KZM88654">
    <property type="protein sequence ID" value="KZM88654"/>
    <property type="gene ID" value="DCAR_025729"/>
</dbReference>
<dbReference type="STRING" id="79200.A0A164UB47"/>
<evidence type="ECO:0000259" key="8">
    <source>
        <dbReference type="PROSITE" id="PS50863"/>
    </source>
</evidence>